<dbReference type="InterPro" id="IPR005119">
    <property type="entry name" value="LysR_subst-bd"/>
</dbReference>
<evidence type="ECO:0000313" key="7">
    <source>
        <dbReference type="EMBL" id="OAD39613.1"/>
    </source>
</evidence>
<keyword evidence="8" id="KW-1185">Reference proteome</keyword>
<accession>A0A167GLB7</accession>
<dbReference type="RefSeq" id="WP_066095551.1">
    <property type="nucleotide sequence ID" value="NZ_CP017476.1"/>
</dbReference>
<gene>
    <name evidence="6" type="ORF">LPB072_20160</name>
    <name evidence="7" type="ORF">LPB72_20330</name>
</gene>
<dbReference type="InterPro" id="IPR058163">
    <property type="entry name" value="LysR-type_TF_proteobact-type"/>
</dbReference>
<evidence type="ECO:0000259" key="5">
    <source>
        <dbReference type="PROSITE" id="PS50931"/>
    </source>
</evidence>
<name>A0A167GLB7_9BURK</name>
<evidence type="ECO:0000256" key="1">
    <source>
        <dbReference type="ARBA" id="ARBA00009437"/>
    </source>
</evidence>
<dbReference type="EMBL" id="LVWD01000041">
    <property type="protein sequence ID" value="OAD39613.1"/>
    <property type="molecule type" value="Genomic_DNA"/>
</dbReference>
<reference evidence="7 8" key="1">
    <citation type="submission" date="2016-02" db="EMBL/GenBank/DDBJ databases">
        <title>Draft genome sequence of Hydrogenophaga sp. LPB0072.</title>
        <authorList>
            <person name="Shin S.-K."/>
            <person name="Yi H."/>
        </authorList>
    </citation>
    <scope>NUCLEOTIDE SEQUENCE [LARGE SCALE GENOMIC DNA]</scope>
    <source>
        <strain evidence="7 8">LPB0072</strain>
    </source>
</reference>
<dbReference type="InterPro" id="IPR036388">
    <property type="entry name" value="WH-like_DNA-bd_sf"/>
</dbReference>
<dbReference type="SUPFAM" id="SSF53850">
    <property type="entry name" value="Periplasmic binding protein-like II"/>
    <property type="match status" value="1"/>
</dbReference>
<evidence type="ECO:0000313" key="9">
    <source>
        <dbReference type="Proteomes" id="UP000185680"/>
    </source>
</evidence>
<protein>
    <submittedName>
        <fullName evidence="6">LysR family transcriptional regulator</fullName>
    </submittedName>
</protein>
<dbReference type="GO" id="GO:0003700">
    <property type="term" value="F:DNA-binding transcription factor activity"/>
    <property type="evidence" value="ECO:0007669"/>
    <property type="project" value="InterPro"/>
</dbReference>
<reference evidence="6 9" key="2">
    <citation type="submission" date="2016-10" db="EMBL/GenBank/DDBJ databases">
        <title>Hydorgenophaga sp. LPB0072 isolated from gastropod.</title>
        <authorList>
            <person name="Kim E."/>
            <person name="Yi H."/>
        </authorList>
    </citation>
    <scope>NUCLEOTIDE SEQUENCE [LARGE SCALE GENOMIC DNA]</scope>
    <source>
        <strain evidence="6 9">LPB0072</strain>
    </source>
</reference>
<sequence length="297" mass="31445">MSKRLSWDDQRCFLAVLDAGSLSGAARQLGVTQPTVRARIEALETALGTVLFTRSVNGLTPTDSARALHEPARTMAMASERFVREASAAPGALAGTVRLSVPEFMGVEVLPAMLAALRLAHPAISVELVLSNVAADLLAQEVDLAIRTFAPRQEALLAQKVGTVELGFFASPSYLERLGIPLQLSDLTRHDLIGPDRSRGDLAMAEAMGLDFQAGRLALRTDSHAAQLAAARAGLGIAVAQVPVASRDAGLRRVLPGVCVAKMGVWVVMHENLRGVPRVKAVFDAMAASLQRFTAPA</sequence>
<evidence type="ECO:0000256" key="4">
    <source>
        <dbReference type="ARBA" id="ARBA00023163"/>
    </source>
</evidence>
<keyword evidence="4" id="KW-0804">Transcription</keyword>
<evidence type="ECO:0000256" key="2">
    <source>
        <dbReference type="ARBA" id="ARBA00023015"/>
    </source>
</evidence>
<dbReference type="AlphaFoldDB" id="A0A167GLB7"/>
<feature type="domain" description="HTH lysR-type" evidence="5">
    <location>
        <begin position="11"/>
        <end position="62"/>
    </location>
</feature>
<dbReference type="OrthoDB" id="9072091at2"/>
<dbReference type="Proteomes" id="UP000185657">
    <property type="component" value="Unassembled WGS sequence"/>
</dbReference>
<dbReference type="Pfam" id="PF00126">
    <property type="entry name" value="HTH_1"/>
    <property type="match status" value="1"/>
</dbReference>
<keyword evidence="2" id="KW-0805">Transcription regulation</keyword>
<proteinExistence type="inferred from homology"/>
<evidence type="ECO:0000313" key="8">
    <source>
        <dbReference type="Proteomes" id="UP000185657"/>
    </source>
</evidence>
<evidence type="ECO:0000313" key="6">
    <source>
        <dbReference type="EMBL" id="AOW14785.1"/>
    </source>
</evidence>
<dbReference type="PROSITE" id="PS50931">
    <property type="entry name" value="HTH_LYSR"/>
    <property type="match status" value="1"/>
</dbReference>
<keyword evidence="3" id="KW-0238">DNA-binding</keyword>
<evidence type="ECO:0000256" key="3">
    <source>
        <dbReference type="ARBA" id="ARBA00023125"/>
    </source>
</evidence>
<dbReference type="KEGG" id="hyl:LPB072_20160"/>
<dbReference type="PANTHER" id="PTHR30537">
    <property type="entry name" value="HTH-TYPE TRANSCRIPTIONAL REGULATOR"/>
    <property type="match status" value="1"/>
</dbReference>
<dbReference type="Pfam" id="PF03466">
    <property type="entry name" value="LysR_substrate"/>
    <property type="match status" value="1"/>
</dbReference>
<dbReference type="Gene3D" id="3.40.190.290">
    <property type="match status" value="1"/>
</dbReference>
<organism evidence="6 9">
    <name type="scientific">Hydrogenophaga crassostreae</name>
    <dbReference type="NCBI Taxonomy" id="1763535"/>
    <lineage>
        <taxon>Bacteria</taxon>
        <taxon>Pseudomonadati</taxon>
        <taxon>Pseudomonadota</taxon>
        <taxon>Betaproteobacteria</taxon>
        <taxon>Burkholderiales</taxon>
        <taxon>Comamonadaceae</taxon>
        <taxon>Hydrogenophaga</taxon>
    </lineage>
</organism>
<dbReference type="Proteomes" id="UP000185680">
    <property type="component" value="Chromosome"/>
</dbReference>
<dbReference type="PRINTS" id="PR00039">
    <property type="entry name" value="HTHLYSR"/>
</dbReference>
<dbReference type="InterPro" id="IPR036390">
    <property type="entry name" value="WH_DNA-bd_sf"/>
</dbReference>
<comment type="similarity">
    <text evidence="1">Belongs to the LysR transcriptional regulatory family.</text>
</comment>
<dbReference type="PANTHER" id="PTHR30537:SF3">
    <property type="entry name" value="TRANSCRIPTIONAL REGULATORY PROTEIN"/>
    <property type="match status" value="1"/>
</dbReference>
<dbReference type="Gene3D" id="1.10.10.10">
    <property type="entry name" value="Winged helix-like DNA-binding domain superfamily/Winged helix DNA-binding domain"/>
    <property type="match status" value="1"/>
</dbReference>
<dbReference type="GO" id="GO:0006351">
    <property type="term" value="P:DNA-templated transcription"/>
    <property type="evidence" value="ECO:0007669"/>
    <property type="project" value="TreeGrafter"/>
</dbReference>
<dbReference type="GO" id="GO:0043565">
    <property type="term" value="F:sequence-specific DNA binding"/>
    <property type="evidence" value="ECO:0007669"/>
    <property type="project" value="TreeGrafter"/>
</dbReference>
<dbReference type="SUPFAM" id="SSF46785">
    <property type="entry name" value="Winged helix' DNA-binding domain"/>
    <property type="match status" value="1"/>
</dbReference>
<dbReference type="InterPro" id="IPR000847">
    <property type="entry name" value="LysR_HTH_N"/>
</dbReference>
<dbReference type="STRING" id="1763535.LPB072_20160"/>
<dbReference type="EMBL" id="CP017476">
    <property type="protein sequence ID" value="AOW14785.1"/>
    <property type="molecule type" value="Genomic_DNA"/>
</dbReference>